<comment type="caution">
    <text evidence="3">The sequence shown here is derived from an EMBL/GenBank/DDBJ whole genome shotgun (WGS) entry which is preliminary data.</text>
</comment>
<gene>
    <name evidence="3" type="ORF">HDF16_003815</name>
</gene>
<accession>A0A7W7ZFY2</accession>
<reference evidence="3 4" key="1">
    <citation type="submission" date="2020-08" db="EMBL/GenBank/DDBJ databases">
        <title>Genomic Encyclopedia of Type Strains, Phase IV (KMG-V): Genome sequencing to study the core and pangenomes of soil and plant-associated prokaryotes.</title>
        <authorList>
            <person name="Whitman W."/>
        </authorList>
    </citation>
    <scope>NUCLEOTIDE SEQUENCE [LARGE SCALE GENOMIC DNA]</scope>
    <source>
        <strain evidence="3 4">M8UP14</strain>
    </source>
</reference>
<evidence type="ECO:0000259" key="2">
    <source>
        <dbReference type="Pfam" id="PF01343"/>
    </source>
</evidence>
<dbReference type="RefSeq" id="WP_184219949.1">
    <property type="nucleotide sequence ID" value="NZ_JACHIP010000005.1"/>
</dbReference>
<dbReference type="InterPro" id="IPR033855">
    <property type="entry name" value="Protein_C"/>
</dbReference>
<dbReference type="InterPro" id="IPR002142">
    <property type="entry name" value="Peptidase_S49"/>
</dbReference>
<name>A0A7W7ZFY2_9BACT</name>
<dbReference type="GO" id="GO:0006508">
    <property type="term" value="P:proteolysis"/>
    <property type="evidence" value="ECO:0007669"/>
    <property type="project" value="InterPro"/>
</dbReference>
<protein>
    <submittedName>
        <fullName evidence="3">Signal peptide peptidase SppA</fullName>
    </submittedName>
</protein>
<dbReference type="SUPFAM" id="SSF52096">
    <property type="entry name" value="ClpP/crotonase"/>
    <property type="match status" value="1"/>
</dbReference>
<feature type="domain" description="Peptidase S49" evidence="2">
    <location>
        <begin position="125"/>
        <end position="267"/>
    </location>
</feature>
<dbReference type="Gene3D" id="6.20.330.10">
    <property type="match status" value="1"/>
</dbReference>
<dbReference type="EMBL" id="JACHIP010000005">
    <property type="protein sequence ID" value="MBB5059092.1"/>
    <property type="molecule type" value="Genomic_DNA"/>
</dbReference>
<dbReference type="Proteomes" id="UP000540989">
    <property type="component" value="Unassembled WGS sequence"/>
</dbReference>
<proteinExistence type="inferred from homology"/>
<dbReference type="AlphaFoldDB" id="A0A7W7ZFY2"/>
<comment type="similarity">
    <text evidence="1">Belongs to the peptidase S49 family.</text>
</comment>
<dbReference type="PANTHER" id="PTHR42987">
    <property type="entry name" value="PEPTIDASE S49"/>
    <property type="match status" value="1"/>
</dbReference>
<dbReference type="CDD" id="cd07022">
    <property type="entry name" value="S49_Sppa_36K_type"/>
    <property type="match status" value="1"/>
</dbReference>
<evidence type="ECO:0000256" key="1">
    <source>
        <dbReference type="ARBA" id="ARBA00008683"/>
    </source>
</evidence>
<organism evidence="3 4">
    <name type="scientific">Granulicella aggregans</name>
    <dbReference type="NCBI Taxonomy" id="474949"/>
    <lineage>
        <taxon>Bacteria</taxon>
        <taxon>Pseudomonadati</taxon>
        <taxon>Acidobacteriota</taxon>
        <taxon>Terriglobia</taxon>
        <taxon>Terriglobales</taxon>
        <taxon>Acidobacteriaceae</taxon>
        <taxon>Granulicella</taxon>
    </lineage>
</organism>
<dbReference type="InterPro" id="IPR029045">
    <property type="entry name" value="ClpP/crotonase-like_dom_sf"/>
</dbReference>
<dbReference type="PANTHER" id="PTHR42987:SF4">
    <property type="entry name" value="PROTEASE SOHB-RELATED"/>
    <property type="match status" value="1"/>
</dbReference>
<evidence type="ECO:0000313" key="3">
    <source>
        <dbReference type="EMBL" id="MBB5059092.1"/>
    </source>
</evidence>
<dbReference type="Gene3D" id="3.90.226.10">
    <property type="entry name" value="2-enoyl-CoA Hydratase, Chain A, domain 1"/>
    <property type="match status" value="1"/>
</dbReference>
<dbReference type="GO" id="GO:0008233">
    <property type="term" value="F:peptidase activity"/>
    <property type="evidence" value="ECO:0007669"/>
    <property type="project" value="InterPro"/>
</dbReference>
<dbReference type="Pfam" id="PF01343">
    <property type="entry name" value="Peptidase_S49"/>
    <property type="match status" value="1"/>
</dbReference>
<evidence type="ECO:0000313" key="4">
    <source>
        <dbReference type="Proteomes" id="UP000540989"/>
    </source>
</evidence>
<sequence>MRNQGTTLWAIRPEATLTVIQLLSRDKAGSQPLGIGNVEMLGTKWEASKPSIQGKPANKIAVIPIQGVLTNDGPAYFGSNYQTIGEAVEKAMRDPDVKRIVLAVDSPGGEVTGLPETAAIIAAAARVKPVSAIVEGSAASAAYWLASQASDITLTPSGEVGSVGVRMMHVDTSKMLDDMGVKITELQSGKFKTEWSPYKPLSEEAQADMQTRLDATHRDFLDAVSSGRGRRVSTVISQNQFGGGRMFSAEDAKRHGLVDRLGSPRQFYRGLSAPSTSGAMTPGMARVALARMRMDILKNSPSFR</sequence>
<keyword evidence="4" id="KW-1185">Reference proteome</keyword>